<name>A0A016U8D0_9BILA</name>
<dbReference type="AlphaFoldDB" id="A0A016U8D0"/>
<protein>
    <submittedName>
        <fullName evidence="2">Uncharacterized protein</fullName>
    </submittedName>
</protein>
<sequence length="141" mass="15779">MAYCYVGDVVRKRMILARNPSILSTNGGDEFGKLNVHTSPISLRADIAVLRRSVVVTAAIFSDFLIAFIILRRKKSFNIAAISGSGGVRHRPQHGSVFMPLWSLSSSNTSLPLTLSIFCHCYFQQHCSRKYSKKVILFEDK</sequence>
<proteinExistence type="predicted"/>
<keyword evidence="1" id="KW-0472">Membrane</keyword>
<feature type="transmembrane region" description="Helical" evidence="1">
    <location>
        <begin position="49"/>
        <end position="71"/>
    </location>
</feature>
<keyword evidence="3" id="KW-1185">Reference proteome</keyword>
<evidence type="ECO:0000313" key="2">
    <source>
        <dbReference type="EMBL" id="EYC11097.1"/>
    </source>
</evidence>
<gene>
    <name evidence="2" type="primary">Acey_s0052.g2214</name>
    <name evidence="2" type="ORF">Y032_0052g2214</name>
</gene>
<dbReference type="Proteomes" id="UP000024635">
    <property type="component" value="Unassembled WGS sequence"/>
</dbReference>
<comment type="caution">
    <text evidence="2">The sequence shown here is derived from an EMBL/GenBank/DDBJ whole genome shotgun (WGS) entry which is preliminary data.</text>
</comment>
<keyword evidence="1" id="KW-1133">Transmembrane helix</keyword>
<reference evidence="3" key="1">
    <citation type="journal article" date="2015" name="Nat. Genet.">
        <title>The genome and transcriptome of the zoonotic hookworm Ancylostoma ceylanicum identify infection-specific gene families.</title>
        <authorList>
            <person name="Schwarz E.M."/>
            <person name="Hu Y."/>
            <person name="Antoshechkin I."/>
            <person name="Miller M.M."/>
            <person name="Sternberg P.W."/>
            <person name="Aroian R.V."/>
        </authorList>
    </citation>
    <scope>NUCLEOTIDE SEQUENCE</scope>
    <source>
        <strain evidence="3">HY135</strain>
    </source>
</reference>
<dbReference type="EMBL" id="JARK01001388">
    <property type="protein sequence ID" value="EYC11097.1"/>
    <property type="molecule type" value="Genomic_DNA"/>
</dbReference>
<keyword evidence="1" id="KW-0812">Transmembrane</keyword>
<accession>A0A016U8D0</accession>
<evidence type="ECO:0000313" key="3">
    <source>
        <dbReference type="Proteomes" id="UP000024635"/>
    </source>
</evidence>
<organism evidence="2 3">
    <name type="scientific">Ancylostoma ceylanicum</name>
    <dbReference type="NCBI Taxonomy" id="53326"/>
    <lineage>
        <taxon>Eukaryota</taxon>
        <taxon>Metazoa</taxon>
        <taxon>Ecdysozoa</taxon>
        <taxon>Nematoda</taxon>
        <taxon>Chromadorea</taxon>
        <taxon>Rhabditida</taxon>
        <taxon>Rhabditina</taxon>
        <taxon>Rhabditomorpha</taxon>
        <taxon>Strongyloidea</taxon>
        <taxon>Ancylostomatidae</taxon>
        <taxon>Ancylostomatinae</taxon>
        <taxon>Ancylostoma</taxon>
    </lineage>
</organism>
<evidence type="ECO:0000256" key="1">
    <source>
        <dbReference type="SAM" id="Phobius"/>
    </source>
</evidence>